<dbReference type="InterPro" id="IPR005467">
    <property type="entry name" value="His_kinase_dom"/>
</dbReference>
<feature type="transmembrane region" description="Helical" evidence="9">
    <location>
        <begin position="192"/>
        <end position="219"/>
    </location>
</feature>
<dbReference type="PANTHER" id="PTHR43065">
    <property type="entry name" value="SENSOR HISTIDINE KINASE"/>
    <property type="match status" value="1"/>
</dbReference>
<evidence type="ECO:0000256" key="8">
    <source>
        <dbReference type="ARBA" id="ARBA00023012"/>
    </source>
</evidence>
<dbReference type="EMBL" id="CP130318">
    <property type="protein sequence ID" value="WNQ11299.1"/>
    <property type="molecule type" value="Genomic_DNA"/>
</dbReference>
<dbReference type="Pfam" id="PF02518">
    <property type="entry name" value="HATPase_c"/>
    <property type="match status" value="1"/>
</dbReference>
<keyword evidence="7" id="KW-0067">ATP-binding</keyword>
<dbReference type="PRINTS" id="PR00344">
    <property type="entry name" value="BCTRLSENSOR"/>
</dbReference>
<dbReference type="Proteomes" id="UP001305702">
    <property type="component" value="Chromosome"/>
</dbReference>
<evidence type="ECO:0000256" key="6">
    <source>
        <dbReference type="ARBA" id="ARBA00022777"/>
    </source>
</evidence>
<evidence type="ECO:0000259" key="10">
    <source>
        <dbReference type="PROSITE" id="PS50109"/>
    </source>
</evidence>
<reference evidence="11 12" key="1">
    <citation type="submission" date="2022-02" db="EMBL/GenBank/DDBJ databases">
        <title>Paenibacillus sp. MBLB1776 Whole Genome Shotgun Sequencing.</title>
        <authorList>
            <person name="Hwang C.Y."/>
            <person name="Cho E.-S."/>
            <person name="Seo M.-J."/>
        </authorList>
    </citation>
    <scope>NUCLEOTIDE SEQUENCE [LARGE SCALE GENOMIC DNA]</scope>
    <source>
        <strain evidence="11 12">MBLB1776</strain>
    </source>
</reference>
<accession>A0AA96LDQ1</accession>
<keyword evidence="6 11" id="KW-0418">Kinase</keyword>
<protein>
    <recommendedName>
        <fullName evidence="2">histidine kinase</fullName>
        <ecNumber evidence="2">2.7.13.3</ecNumber>
    </recommendedName>
</protein>
<dbReference type="SUPFAM" id="SSF55874">
    <property type="entry name" value="ATPase domain of HSP90 chaperone/DNA topoisomerase II/histidine kinase"/>
    <property type="match status" value="1"/>
</dbReference>
<dbReference type="EC" id="2.7.13.3" evidence="2"/>
<proteinExistence type="predicted"/>
<evidence type="ECO:0000256" key="3">
    <source>
        <dbReference type="ARBA" id="ARBA00022553"/>
    </source>
</evidence>
<dbReference type="GO" id="GO:0004673">
    <property type="term" value="F:protein histidine kinase activity"/>
    <property type="evidence" value="ECO:0007669"/>
    <property type="project" value="UniProtKB-EC"/>
</dbReference>
<evidence type="ECO:0000256" key="5">
    <source>
        <dbReference type="ARBA" id="ARBA00022741"/>
    </source>
</evidence>
<keyword evidence="9" id="KW-0812">Transmembrane</keyword>
<dbReference type="GO" id="GO:0005524">
    <property type="term" value="F:ATP binding"/>
    <property type="evidence" value="ECO:0007669"/>
    <property type="project" value="UniProtKB-KW"/>
</dbReference>
<keyword evidence="9" id="KW-0472">Membrane</keyword>
<feature type="transmembrane region" description="Helical" evidence="9">
    <location>
        <begin position="129"/>
        <end position="146"/>
    </location>
</feature>
<gene>
    <name evidence="11" type="ORF">MJA45_27495</name>
</gene>
<dbReference type="Gene3D" id="3.30.565.10">
    <property type="entry name" value="Histidine kinase-like ATPase, C-terminal domain"/>
    <property type="match status" value="1"/>
</dbReference>
<dbReference type="InterPro" id="IPR036890">
    <property type="entry name" value="HATPase_C_sf"/>
</dbReference>
<keyword evidence="5" id="KW-0547">Nucleotide-binding</keyword>
<dbReference type="SMART" id="SM00387">
    <property type="entry name" value="HATPase_c"/>
    <property type="match status" value="1"/>
</dbReference>
<dbReference type="PANTHER" id="PTHR43065:SF10">
    <property type="entry name" value="PEROXIDE STRESS-ACTIVATED HISTIDINE KINASE MAK3"/>
    <property type="match status" value="1"/>
</dbReference>
<feature type="transmembrane region" description="Helical" evidence="9">
    <location>
        <begin position="27"/>
        <end position="45"/>
    </location>
</feature>
<dbReference type="KEGG" id="paun:MJA45_27495"/>
<feature type="domain" description="Histidine kinase" evidence="10">
    <location>
        <begin position="237"/>
        <end position="446"/>
    </location>
</feature>
<comment type="catalytic activity">
    <reaction evidence="1">
        <text>ATP + protein L-histidine = ADP + protein N-phospho-L-histidine.</text>
        <dbReference type="EC" id="2.7.13.3"/>
    </reaction>
</comment>
<keyword evidence="3" id="KW-0597">Phosphoprotein</keyword>
<dbReference type="InterPro" id="IPR004358">
    <property type="entry name" value="Sig_transdc_His_kin-like_C"/>
</dbReference>
<dbReference type="GO" id="GO:0000160">
    <property type="term" value="P:phosphorelay signal transduction system"/>
    <property type="evidence" value="ECO:0007669"/>
    <property type="project" value="UniProtKB-KW"/>
</dbReference>
<keyword evidence="8" id="KW-0902">Two-component regulatory system</keyword>
<dbReference type="RefSeq" id="WP_315605075.1">
    <property type="nucleotide sequence ID" value="NZ_CP130318.1"/>
</dbReference>
<evidence type="ECO:0000313" key="12">
    <source>
        <dbReference type="Proteomes" id="UP001305702"/>
    </source>
</evidence>
<evidence type="ECO:0000313" key="11">
    <source>
        <dbReference type="EMBL" id="WNQ11299.1"/>
    </source>
</evidence>
<sequence>MLFVFLGLWAIGGILLLSDGRSPATRWLSGVAFCGGCGALAALMGDYVMPYAVSRNAGEAGLRLLTIVQNSLSVTQYYGLPYCFVLFAVHYRTPALLRGREQALAVLLLLPIGATLLSVTPVYPIPYRIALLWVLPYLAFGTYLVLTRREQSLSLRRNHFYTTLAVLPAVLLCSVMNYILPSLGYAEMWRYNTWFILIAVILFLIAILNFGFLGIRVLIETRKLDYTIRAITSGTAILNHSIKNDVGKMKLFGDKIRAYAEETGQEELAEDIRVILDSSRHIQEMINRVQDQTQDLLLRKGLHQPAELLDLLLEQLAPRLNGVTVIRRYEEDAEIECDREQVLEALNNLLTNALEAMPLGGELEIRLQGDKKQVRIEVKDTGTGISKANMKRVMEPFFTTKGSHRHNFGLGLAYCYQVMRKHGGRFDIASEPGQGTRVTMGFPRKAEGRKHG</sequence>
<keyword evidence="4" id="KW-0808">Transferase</keyword>
<organism evidence="11 12">
    <name type="scientific">Paenibacillus aurantius</name>
    <dbReference type="NCBI Taxonomy" id="2918900"/>
    <lineage>
        <taxon>Bacteria</taxon>
        <taxon>Bacillati</taxon>
        <taxon>Bacillota</taxon>
        <taxon>Bacilli</taxon>
        <taxon>Bacillales</taxon>
        <taxon>Paenibacillaceae</taxon>
        <taxon>Paenibacillus</taxon>
    </lineage>
</organism>
<keyword evidence="12" id="KW-1185">Reference proteome</keyword>
<evidence type="ECO:0000256" key="4">
    <source>
        <dbReference type="ARBA" id="ARBA00022679"/>
    </source>
</evidence>
<dbReference type="PROSITE" id="PS50109">
    <property type="entry name" value="HIS_KIN"/>
    <property type="match status" value="1"/>
</dbReference>
<evidence type="ECO:0000256" key="7">
    <source>
        <dbReference type="ARBA" id="ARBA00022840"/>
    </source>
</evidence>
<feature type="transmembrane region" description="Helical" evidence="9">
    <location>
        <begin position="158"/>
        <end position="180"/>
    </location>
</feature>
<dbReference type="CDD" id="cd00075">
    <property type="entry name" value="HATPase"/>
    <property type="match status" value="1"/>
</dbReference>
<name>A0AA96LDQ1_9BACL</name>
<evidence type="ECO:0000256" key="9">
    <source>
        <dbReference type="SAM" id="Phobius"/>
    </source>
</evidence>
<evidence type="ECO:0000256" key="1">
    <source>
        <dbReference type="ARBA" id="ARBA00000085"/>
    </source>
</evidence>
<dbReference type="AlphaFoldDB" id="A0AA96LDQ1"/>
<evidence type="ECO:0000256" key="2">
    <source>
        <dbReference type="ARBA" id="ARBA00012438"/>
    </source>
</evidence>
<feature type="transmembrane region" description="Helical" evidence="9">
    <location>
        <begin position="103"/>
        <end position="123"/>
    </location>
</feature>
<dbReference type="InterPro" id="IPR003594">
    <property type="entry name" value="HATPase_dom"/>
</dbReference>
<keyword evidence="9" id="KW-1133">Transmembrane helix</keyword>